<evidence type="ECO:0000256" key="1">
    <source>
        <dbReference type="ARBA" id="ARBA00023015"/>
    </source>
</evidence>
<dbReference type="InterPro" id="IPR000792">
    <property type="entry name" value="Tscrpt_reg_LuxR_C"/>
</dbReference>
<dbReference type="PROSITE" id="PS50043">
    <property type="entry name" value="HTH_LUXR_2"/>
    <property type="match status" value="1"/>
</dbReference>
<dbReference type="Pfam" id="PF00196">
    <property type="entry name" value="GerE"/>
    <property type="match status" value="1"/>
</dbReference>
<evidence type="ECO:0000259" key="4">
    <source>
        <dbReference type="PROSITE" id="PS50043"/>
    </source>
</evidence>
<dbReference type="Gene3D" id="1.10.10.10">
    <property type="entry name" value="Winged helix-like DNA-binding domain superfamily/Winged helix DNA-binding domain"/>
    <property type="match status" value="1"/>
</dbReference>
<protein>
    <submittedName>
        <fullName evidence="5">LuxR C-terminal-related transcriptional regulator</fullName>
    </submittedName>
</protein>
<keyword evidence="1" id="KW-0805">Transcription regulation</keyword>
<dbReference type="CDD" id="cd06170">
    <property type="entry name" value="LuxR_C_like"/>
    <property type="match status" value="1"/>
</dbReference>
<dbReference type="Gene3D" id="1.25.40.10">
    <property type="entry name" value="Tetratricopeptide repeat domain"/>
    <property type="match status" value="1"/>
</dbReference>
<keyword evidence="3" id="KW-0804">Transcription</keyword>
<proteinExistence type="predicted"/>
<dbReference type="InterPro" id="IPR011990">
    <property type="entry name" value="TPR-like_helical_dom_sf"/>
</dbReference>
<dbReference type="SUPFAM" id="SSF46894">
    <property type="entry name" value="C-terminal effector domain of the bipartite response regulators"/>
    <property type="match status" value="1"/>
</dbReference>
<gene>
    <name evidence="5" type="ORF">ACFPQB_11510</name>
</gene>
<dbReference type="SUPFAM" id="SSF48452">
    <property type="entry name" value="TPR-like"/>
    <property type="match status" value="2"/>
</dbReference>
<dbReference type="SMART" id="SM00421">
    <property type="entry name" value="HTH_LUXR"/>
    <property type="match status" value="1"/>
</dbReference>
<dbReference type="EMBL" id="JBHSNS010000004">
    <property type="protein sequence ID" value="MFC5729545.1"/>
    <property type="molecule type" value="Genomic_DNA"/>
</dbReference>
<name>A0ABW0ZEU9_9ACTN</name>
<dbReference type="PROSITE" id="PS00622">
    <property type="entry name" value="HTH_LUXR_1"/>
    <property type="match status" value="1"/>
</dbReference>
<accession>A0ABW0ZEU9</accession>
<dbReference type="RefSeq" id="WP_136431019.1">
    <property type="nucleotide sequence ID" value="NZ_JBHSNS010000004.1"/>
</dbReference>
<dbReference type="PANTHER" id="PTHR44688:SF16">
    <property type="entry name" value="DNA-BINDING TRANSCRIPTIONAL ACTIVATOR DEVR_DOSR"/>
    <property type="match status" value="1"/>
</dbReference>
<sequence>MAKRRTTTGALERGRQAVGKHAWGEAFAELSAADLDLSLEPADLERLAVTACLVGKDAEAVDVWARAHREWMARGDPARAARCAFWPALWLLITGEVAPGIGWLARARQVLEDLDCVEQGYVLVPRALMTMYGGDVQAAYAAFAEAAEIGDRFHERDLMTFGRLGRAQALIRLGDTAEGTALLDEAMVAVTAGEVSPIASGIVYCAVLLECTSILDLRRAREWTAALDHWSAAQPDLVPFRGQCLVHRVEVMQWYGAWPDALAEADRARAQLSDPPRPALGMACYQLAELHRLRGEFAAAEEAYREANRRGRVPQPGLALLRLSQGHVEQALAAIRPVLEDARDHPTRSLLLGAYVEIALGAGEIATARGAADQLEGVAALLDVPCLRARCAHATGAVTLAEGDADAAVAALHRASTTWKELETPYELARTRVLLGLACRELGDEDGAAMEFDAARWTFRQLQAAPDLALLEKLSQTRTSDSHCRLTARELEVLALVAVGRTNREIATILFISDHTVRRHLQNVFAKLGVSSRAAATAYAIQHDLI</sequence>
<evidence type="ECO:0000313" key="5">
    <source>
        <dbReference type="EMBL" id="MFC5729545.1"/>
    </source>
</evidence>
<dbReference type="InterPro" id="IPR016032">
    <property type="entry name" value="Sig_transdc_resp-reg_C-effctor"/>
</dbReference>
<evidence type="ECO:0000313" key="6">
    <source>
        <dbReference type="Proteomes" id="UP001596072"/>
    </source>
</evidence>
<evidence type="ECO:0000256" key="3">
    <source>
        <dbReference type="ARBA" id="ARBA00023163"/>
    </source>
</evidence>
<dbReference type="PANTHER" id="PTHR44688">
    <property type="entry name" value="DNA-BINDING TRANSCRIPTIONAL ACTIVATOR DEVR_DOSR"/>
    <property type="match status" value="1"/>
</dbReference>
<keyword evidence="6" id="KW-1185">Reference proteome</keyword>
<keyword evidence="2" id="KW-0238">DNA-binding</keyword>
<comment type="caution">
    <text evidence="5">The sequence shown here is derived from an EMBL/GenBank/DDBJ whole genome shotgun (WGS) entry which is preliminary data.</text>
</comment>
<evidence type="ECO:0000256" key="2">
    <source>
        <dbReference type="ARBA" id="ARBA00023125"/>
    </source>
</evidence>
<feature type="domain" description="HTH luxR-type" evidence="4">
    <location>
        <begin position="479"/>
        <end position="544"/>
    </location>
</feature>
<dbReference type="Proteomes" id="UP001596072">
    <property type="component" value="Unassembled WGS sequence"/>
</dbReference>
<organism evidence="5 6">
    <name type="scientific">Nocardioides vastitatis</name>
    <dbReference type="NCBI Taxonomy" id="2568655"/>
    <lineage>
        <taxon>Bacteria</taxon>
        <taxon>Bacillati</taxon>
        <taxon>Actinomycetota</taxon>
        <taxon>Actinomycetes</taxon>
        <taxon>Propionibacteriales</taxon>
        <taxon>Nocardioidaceae</taxon>
        <taxon>Nocardioides</taxon>
    </lineage>
</organism>
<dbReference type="PRINTS" id="PR00038">
    <property type="entry name" value="HTHLUXR"/>
</dbReference>
<dbReference type="InterPro" id="IPR036388">
    <property type="entry name" value="WH-like_DNA-bd_sf"/>
</dbReference>
<reference evidence="6" key="1">
    <citation type="journal article" date="2019" name="Int. J. Syst. Evol. Microbiol.">
        <title>The Global Catalogue of Microorganisms (GCM) 10K type strain sequencing project: providing services to taxonomists for standard genome sequencing and annotation.</title>
        <authorList>
            <consortium name="The Broad Institute Genomics Platform"/>
            <consortium name="The Broad Institute Genome Sequencing Center for Infectious Disease"/>
            <person name="Wu L."/>
            <person name="Ma J."/>
        </authorList>
    </citation>
    <scope>NUCLEOTIDE SEQUENCE [LARGE SCALE GENOMIC DNA]</scope>
    <source>
        <strain evidence="6">YIM 94188</strain>
    </source>
</reference>